<dbReference type="Proteomes" id="UP001314166">
    <property type="component" value="Unassembled WGS sequence"/>
</dbReference>
<sequence>MILWIIMLLAILASAVIFVIKNAAVRNIVGGILWLGVLALTIVLTLNMHDHLGMEKKTVTTTTEVYSAAPAQVPVGMVAAKKIGADNYVLVYKNHASDQQASVHFAPDKSDIVKTVKQSATYEKANVTSAQVKTVTTKWVYKNDFNEWLFKQHKEDNLVKVRHTLQVPENWQVTLK</sequence>
<feature type="transmembrane region" description="Helical" evidence="1">
    <location>
        <begin position="28"/>
        <end position="47"/>
    </location>
</feature>
<dbReference type="Pfam" id="PF16069">
    <property type="entry name" value="DUF4811"/>
    <property type="match status" value="1"/>
</dbReference>
<gene>
    <name evidence="2" type="ORF">R55214_HHFBAMCI_00662</name>
</gene>
<organism evidence="2 3">
    <name type="scientific">Fructobacillus evanidus</name>
    <dbReference type="NCBI Taxonomy" id="3064281"/>
    <lineage>
        <taxon>Bacteria</taxon>
        <taxon>Bacillati</taxon>
        <taxon>Bacillota</taxon>
        <taxon>Bacilli</taxon>
        <taxon>Lactobacillales</taxon>
        <taxon>Lactobacillaceae</taxon>
        <taxon>Fructobacillus</taxon>
    </lineage>
</organism>
<keyword evidence="3" id="KW-1185">Reference proteome</keyword>
<evidence type="ECO:0000256" key="1">
    <source>
        <dbReference type="SAM" id="Phobius"/>
    </source>
</evidence>
<name>A0ABN9YQ31_9LACO</name>
<accession>A0ABN9YQ31</accession>
<proteinExistence type="predicted"/>
<comment type="caution">
    <text evidence="2">The sequence shown here is derived from an EMBL/GenBank/DDBJ whole genome shotgun (WGS) entry which is preliminary data.</text>
</comment>
<evidence type="ECO:0000313" key="3">
    <source>
        <dbReference type="Proteomes" id="UP001314166"/>
    </source>
</evidence>
<dbReference type="EMBL" id="CAUZMB010000003">
    <property type="protein sequence ID" value="CAK1237605.1"/>
    <property type="molecule type" value="Genomic_DNA"/>
</dbReference>
<evidence type="ECO:0000313" key="2">
    <source>
        <dbReference type="EMBL" id="CAK1237605.1"/>
    </source>
</evidence>
<keyword evidence="1" id="KW-0812">Transmembrane</keyword>
<dbReference type="InterPro" id="IPR032083">
    <property type="entry name" value="DUF4811"/>
</dbReference>
<dbReference type="RefSeq" id="WP_338343593.1">
    <property type="nucleotide sequence ID" value="NZ_CAUZLH010000004.1"/>
</dbReference>
<keyword evidence="1" id="KW-1133">Transmembrane helix</keyword>
<keyword evidence="1" id="KW-0472">Membrane</keyword>
<reference evidence="2 3" key="1">
    <citation type="submission" date="2023-10" db="EMBL/GenBank/DDBJ databases">
        <authorList>
            <person name="Botero Cardona J."/>
        </authorList>
    </citation>
    <scope>NUCLEOTIDE SEQUENCE [LARGE SCALE GENOMIC DNA]</scope>
    <source>
        <strain evidence="2 3">R-55214</strain>
    </source>
</reference>
<protein>
    <recommendedName>
        <fullName evidence="4">DUF4811 domain-containing protein</fullName>
    </recommendedName>
</protein>
<evidence type="ECO:0008006" key="4">
    <source>
        <dbReference type="Google" id="ProtNLM"/>
    </source>
</evidence>